<gene>
    <name evidence="2" type="ORF">LKD36_04875</name>
</gene>
<protein>
    <submittedName>
        <fullName evidence="2">Amidohydrolase</fullName>
    </submittedName>
</protein>
<dbReference type="InterPro" id="IPR032466">
    <property type="entry name" value="Metal_Hydrolase"/>
</dbReference>
<dbReference type="Pfam" id="PF07969">
    <property type="entry name" value="Amidohydro_3"/>
    <property type="match status" value="1"/>
</dbReference>
<reference evidence="2 3" key="1">
    <citation type="submission" date="2021-10" db="EMBL/GenBank/DDBJ databases">
        <title>Anaerobic single-cell dispensing facilitates the cultivation of human gut bacteria.</title>
        <authorList>
            <person name="Afrizal A."/>
        </authorList>
    </citation>
    <scope>NUCLEOTIDE SEQUENCE [LARGE SCALE GENOMIC DNA]</scope>
    <source>
        <strain evidence="2 3">CLA-AA-H276</strain>
    </source>
</reference>
<dbReference type="SUPFAM" id="SSF51338">
    <property type="entry name" value="Composite domain of metallo-dependent hydrolases"/>
    <property type="match status" value="1"/>
</dbReference>
<dbReference type="Gene3D" id="3.20.20.140">
    <property type="entry name" value="Metal-dependent hydrolases"/>
    <property type="match status" value="1"/>
</dbReference>
<comment type="caution">
    <text evidence="2">The sequence shown here is derived from an EMBL/GenBank/DDBJ whole genome shotgun (WGS) entry which is preliminary data.</text>
</comment>
<dbReference type="EMBL" id="JAJEPS010000003">
    <property type="protein sequence ID" value="MCC2125510.1"/>
    <property type="molecule type" value="Genomic_DNA"/>
</dbReference>
<dbReference type="SUPFAM" id="SSF51556">
    <property type="entry name" value="Metallo-dependent hydrolases"/>
    <property type="match status" value="1"/>
</dbReference>
<evidence type="ECO:0000313" key="2">
    <source>
        <dbReference type="EMBL" id="MCC2125510.1"/>
    </source>
</evidence>
<dbReference type="InterPro" id="IPR011059">
    <property type="entry name" value="Metal-dep_hydrolase_composite"/>
</dbReference>
<dbReference type="InterPro" id="IPR033932">
    <property type="entry name" value="YtcJ-like"/>
</dbReference>
<keyword evidence="3" id="KW-1185">Reference proteome</keyword>
<dbReference type="Gene3D" id="2.30.40.10">
    <property type="entry name" value="Urease, subunit C, domain 1"/>
    <property type="match status" value="1"/>
</dbReference>
<dbReference type="PANTHER" id="PTHR22642">
    <property type="entry name" value="IMIDAZOLONEPROPIONASE"/>
    <property type="match status" value="1"/>
</dbReference>
<sequence length="544" mass="60721">MKKKKLITAEKIFYNGIFYSMNETQQVWEAVAVKGQYILCVGTREEVFSWRDEHTEIIDLGGKVVIPGLIEGHLHLMQAGEVAAQVPCFWLPKDVILANVAARVRTLKPGQWIKSVFGWNNEVWEDTSYPSKEELDAVAPENPVSLGRCDGHMIWVNSKALEIAGITEETKNPQGGEIMRKKDGSVLGCLSDNACTLVMEKIPPMSLQEREEALLCAQEELFQWGITSVMAMCVTKEHMEAIKSVYEKGKLKLRISCALGGLPGESDGGICEEYYRTGPVIEAYDQHLNVRAIKYFADGSFGAQSGALYEDYSDRPGHSGKLNHTDEEMEALVEKAHKKGFQVITHAIGDRANQQILDAYETVLKKEWNPDHRFRIEHFQLVNEKMVKQTRDLGVLVGMQAIHAPKSGSMADRRIGTERAVWSYASGIPYRAGIKIIGGSDAPSSPGNPFWGIYAACTRKDEYGKPESGWYAQNCIPLLAAVKSYTNWAAYGQFEEHIKGSVEAKKLADFIVLDRDIFTCPTDEIKEIKVLRTVLGGETVYQSK</sequence>
<organism evidence="2 3">
    <name type="scientific">Hominiventricola filiformis</name>
    <dbReference type="NCBI Taxonomy" id="2885352"/>
    <lineage>
        <taxon>Bacteria</taxon>
        <taxon>Bacillati</taxon>
        <taxon>Bacillota</taxon>
        <taxon>Clostridia</taxon>
        <taxon>Lachnospirales</taxon>
        <taxon>Lachnospiraceae</taxon>
        <taxon>Hominiventricola</taxon>
    </lineage>
</organism>
<dbReference type="InterPro" id="IPR013108">
    <property type="entry name" value="Amidohydro_3"/>
</dbReference>
<evidence type="ECO:0000313" key="3">
    <source>
        <dbReference type="Proteomes" id="UP001198220"/>
    </source>
</evidence>
<feature type="domain" description="Amidohydrolase 3" evidence="1">
    <location>
        <begin position="56"/>
        <end position="541"/>
    </location>
</feature>
<evidence type="ECO:0000259" key="1">
    <source>
        <dbReference type="Pfam" id="PF07969"/>
    </source>
</evidence>
<dbReference type="Gene3D" id="3.10.310.70">
    <property type="match status" value="1"/>
</dbReference>
<dbReference type="GO" id="GO:0016810">
    <property type="term" value="F:hydrolase activity, acting on carbon-nitrogen (but not peptide) bonds"/>
    <property type="evidence" value="ECO:0007669"/>
    <property type="project" value="InterPro"/>
</dbReference>
<proteinExistence type="predicted"/>
<name>A0AAE3DAT0_9FIRM</name>
<dbReference type="RefSeq" id="WP_308458924.1">
    <property type="nucleotide sequence ID" value="NZ_JAJEPS010000003.1"/>
</dbReference>
<dbReference type="Proteomes" id="UP001198220">
    <property type="component" value="Unassembled WGS sequence"/>
</dbReference>
<dbReference type="AlphaFoldDB" id="A0AAE3DAT0"/>
<dbReference type="PANTHER" id="PTHR22642:SF2">
    <property type="entry name" value="PROTEIN LONG AFTER FAR-RED 3"/>
    <property type="match status" value="1"/>
</dbReference>
<accession>A0AAE3DAT0</accession>
<dbReference type="CDD" id="cd01300">
    <property type="entry name" value="YtcJ_like"/>
    <property type="match status" value="1"/>
</dbReference>